<protein>
    <submittedName>
        <fullName evidence="2">15866_t:CDS:1</fullName>
    </submittedName>
</protein>
<organism evidence="2 3">
    <name type="scientific">Racocetra fulgida</name>
    <dbReference type="NCBI Taxonomy" id="60492"/>
    <lineage>
        <taxon>Eukaryota</taxon>
        <taxon>Fungi</taxon>
        <taxon>Fungi incertae sedis</taxon>
        <taxon>Mucoromycota</taxon>
        <taxon>Glomeromycotina</taxon>
        <taxon>Glomeromycetes</taxon>
        <taxon>Diversisporales</taxon>
        <taxon>Gigasporaceae</taxon>
        <taxon>Racocetra</taxon>
    </lineage>
</organism>
<comment type="caution">
    <text evidence="2">The sequence shown here is derived from an EMBL/GenBank/DDBJ whole genome shotgun (WGS) entry which is preliminary data.</text>
</comment>
<name>A0A9N9IRS2_9GLOM</name>
<dbReference type="AlphaFoldDB" id="A0A9N9IRS2"/>
<evidence type="ECO:0000256" key="1">
    <source>
        <dbReference type="SAM" id="MobiDB-lite"/>
    </source>
</evidence>
<sequence>QKNLRNKKFQSFNESVDIPTDSNASITIKYEIKQHTPAGQKLQMQPPTPLMFSEMSIEDPDKIWESVNSKLHSVFGYGEKLETTNTFGKELKQLENFNEVQKPSIADALLSSGVEVTHTTNQLVISENNNSIEFGKLNHFLNLTKAYTALQKLVIQDPLRENKSKTIKYKIANSIPLGEKSTSKIDNADGLDDSDDLDDNNRLESKNNDHVYDNYEDNER</sequence>
<feature type="non-terminal residue" evidence="2">
    <location>
        <position position="220"/>
    </location>
</feature>
<evidence type="ECO:0000313" key="3">
    <source>
        <dbReference type="Proteomes" id="UP000789396"/>
    </source>
</evidence>
<dbReference type="Proteomes" id="UP000789396">
    <property type="component" value="Unassembled WGS sequence"/>
</dbReference>
<feature type="compositionally biased region" description="Basic and acidic residues" evidence="1">
    <location>
        <begin position="199"/>
        <end position="213"/>
    </location>
</feature>
<feature type="non-terminal residue" evidence="2">
    <location>
        <position position="1"/>
    </location>
</feature>
<dbReference type="EMBL" id="CAJVPZ010034582">
    <property type="protein sequence ID" value="CAG8747101.1"/>
    <property type="molecule type" value="Genomic_DNA"/>
</dbReference>
<accession>A0A9N9IRS2</accession>
<dbReference type="OrthoDB" id="2487623at2759"/>
<reference evidence="2" key="1">
    <citation type="submission" date="2021-06" db="EMBL/GenBank/DDBJ databases">
        <authorList>
            <person name="Kallberg Y."/>
            <person name="Tangrot J."/>
            <person name="Rosling A."/>
        </authorList>
    </citation>
    <scope>NUCLEOTIDE SEQUENCE</scope>
    <source>
        <strain evidence="2">IN212</strain>
    </source>
</reference>
<evidence type="ECO:0000313" key="2">
    <source>
        <dbReference type="EMBL" id="CAG8747101.1"/>
    </source>
</evidence>
<feature type="compositionally biased region" description="Acidic residues" evidence="1">
    <location>
        <begin position="189"/>
        <end position="198"/>
    </location>
</feature>
<gene>
    <name evidence="2" type="ORF">RFULGI_LOCUS13315</name>
</gene>
<feature type="region of interest" description="Disordered" evidence="1">
    <location>
        <begin position="180"/>
        <end position="220"/>
    </location>
</feature>
<keyword evidence="3" id="KW-1185">Reference proteome</keyword>
<proteinExistence type="predicted"/>